<evidence type="ECO:0000313" key="5">
    <source>
        <dbReference type="Proteomes" id="UP001146793"/>
    </source>
</evidence>
<evidence type="ECO:0000256" key="1">
    <source>
        <dbReference type="ARBA" id="ARBA00004370"/>
    </source>
</evidence>
<organism evidence="4 5">
    <name type="scientific">Anaeramoeba flamelloides</name>
    <dbReference type="NCBI Taxonomy" id="1746091"/>
    <lineage>
        <taxon>Eukaryota</taxon>
        <taxon>Metamonada</taxon>
        <taxon>Anaeramoebidae</taxon>
        <taxon>Anaeramoeba</taxon>
    </lineage>
</organism>
<protein>
    <submittedName>
        <fullName evidence="4">Uncharacterized protein</fullName>
    </submittedName>
</protein>
<dbReference type="SUPFAM" id="SSF103506">
    <property type="entry name" value="Mitochondrial carrier"/>
    <property type="match status" value="1"/>
</dbReference>
<evidence type="ECO:0000313" key="4">
    <source>
        <dbReference type="EMBL" id="KAJ3429468.1"/>
    </source>
</evidence>
<name>A0AAV7YPA8_9EUKA</name>
<dbReference type="EMBL" id="JANTQA010000057">
    <property type="protein sequence ID" value="KAJ3429468.1"/>
    <property type="molecule type" value="Genomic_DNA"/>
</dbReference>
<dbReference type="InterPro" id="IPR023395">
    <property type="entry name" value="MCP_dom_sf"/>
</dbReference>
<dbReference type="Gene3D" id="1.50.40.10">
    <property type="entry name" value="Mitochondrial carrier domain"/>
    <property type="match status" value="1"/>
</dbReference>
<dbReference type="GO" id="GO:0016020">
    <property type="term" value="C:membrane"/>
    <property type="evidence" value="ECO:0007669"/>
    <property type="project" value="UniProtKB-SubCell"/>
</dbReference>
<dbReference type="AlphaFoldDB" id="A0AAV7YPA8"/>
<dbReference type="Proteomes" id="UP001146793">
    <property type="component" value="Unassembled WGS sequence"/>
</dbReference>
<sequence length="265" mass="29972">MEKEKLDKINKIFELGFFQVLGGSISLSLHTIQDIVSRQIVDFSDFNQIFLTGGLNTVVEENITEHFETKLEKYNNDKESWKIAVTSGVVVGAANSLITTLIDNVYEYKQKQETENNTQANAVKVAIEMVNHHKYHLLFKEFVPNLVEDLISTPIESYFFTINGNWIPKTLSSSNVLNKYLLVPFLLGSISKFETVIFSKPLEEKVLGIVTTKKKKHREIIETTLKDIKSKSIKGGIGCVLYTTGVQFLKPSRNVFGGIVKKLLH</sequence>
<evidence type="ECO:0000256" key="2">
    <source>
        <dbReference type="ARBA" id="ARBA00022692"/>
    </source>
</evidence>
<keyword evidence="2" id="KW-0812">Transmembrane</keyword>
<comment type="caution">
    <text evidence="4">The sequence shown here is derived from an EMBL/GenBank/DDBJ whole genome shotgun (WGS) entry which is preliminary data.</text>
</comment>
<keyword evidence="3" id="KW-0472">Membrane</keyword>
<proteinExistence type="predicted"/>
<gene>
    <name evidence="4" type="ORF">M0812_24820</name>
</gene>
<reference evidence="4" key="1">
    <citation type="submission" date="2022-08" db="EMBL/GenBank/DDBJ databases">
        <title>Novel sulphate-reducing endosymbionts in the free-living metamonad Anaeramoeba.</title>
        <authorList>
            <person name="Jerlstrom-Hultqvist J."/>
            <person name="Cepicka I."/>
            <person name="Gallot-Lavallee L."/>
            <person name="Salas-Leiva D."/>
            <person name="Curtis B.A."/>
            <person name="Zahonova K."/>
            <person name="Pipaliya S."/>
            <person name="Dacks J."/>
            <person name="Roger A.J."/>
        </authorList>
    </citation>
    <scope>NUCLEOTIDE SEQUENCE</scope>
    <source>
        <strain evidence="4">Busselton2</strain>
    </source>
</reference>
<accession>A0AAV7YPA8</accession>
<evidence type="ECO:0000256" key="3">
    <source>
        <dbReference type="ARBA" id="ARBA00023136"/>
    </source>
</evidence>
<comment type="subcellular location">
    <subcellularLocation>
        <location evidence="1">Membrane</location>
    </subcellularLocation>
</comment>